<protein>
    <submittedName>
        <fullName evidence="1">Fungal-specific transcription factor domain-containing protein</fullName>
    </submittedName>
</protein>
<proteinExistence type="predicted"/>
<organism evidence="1 2">
    <name type="scientific">Lipomyces orientalis</name>
    <dbReference type="NCBI Taxonomy" id="1233043"/>
    <lineage>
        <taxon>Eukaryota</taxon>
        <taxon>Fungi</taxon>
        <taxon>Dikarya</taxon>
        <taxon>Ascomycota</taxon>
        <taxon>Saccharomycotina</taxon>
        <taxon>Lipomycetes</taxon>
        <taxon>Lipomycetales</taxon>
        <taxon>Lipomycetaceae</taxon>
        <taxon>Lipomyces</taxon>
    </lineage>
</organism>
<gene>
    <name evidence="1" type="ORF">V1517DRAFT_339416</name>
</gene>
<evidence type="ECO:0000313" key="2">
    <source>
        <dbReference type="Proteomes" id="UP001489719"/>
    </source>
</evidence>
<dbReference type="EMBL" id="MU970089">
    <property type="protein sequence ID" value="KAK9321840.1"/>
    <property type="molecule type" value="Genomic_DNA"/>
</dbReference>
<reference evidence="2" key="1">
    <citation type="journal article" date="2024" name="Front. Bioeng. Biotechnol.">
        <title>Genome-scale model development and genomic sequencing of the oleaginous clade Lipomyces.</title>
        <authorList>
            <person name="Czajka J.J."/>
            <person name="Han Y."/>
            <person name="Kim J."/>
            <person name="Mondo S.J."/>
            <person name="Hofstad B.A."/>
            <person name="Robles A."/>
            <person name="Haridas S."/>
            <person name="Riley R."/>
            <person name="LaButti K."/>
            <person name="Pangilinan J."/>
            <person name="Andreopoulos W."/>
            <person name="Lipzen A."/>
            <person name="Yan J."/>
            <person name="Wang M."/>
            <person name="Ng V."/>
            <person name="Grigoriev I.V."/>
            <person name="Spatafora J.W."/>
            <person name="Magnuson J.K."/>
            <person name="Baker S.E."/>
            <person name="Pomraning K.R."/>
        </authorList>
    </citation>
    <scope>NUCLEOTIDE SEQUENCE [LARGE SCALE GENOMIC DNA]</scope>
    <source>
        <strain evidence="2">CBS 10300</strain>
    </source>
</reference>
<evidence type="ECO:0000313" key="1">
    <source>
        <dbReference type="EMBL" id="KAK9321840.1"/>
    </source>
</evidence>
<comment type="caution">
    <text evidence="1">The sequence shown here is derived from an EMBL/GenBank/DDBJ whole genome shotgun (WGS) entry which is preliminary data.</text>
</comment>
<keyword evidence="2" id="KW-1185">Reference proteome</keyword>
<name>A0ACC3TMF3_9ASCO</name>
<sequence>MTAARTTTTSTRMGKGRSKRSSIACKKCHASKIKCDVSIQGSPCSRCKDRGLTDCEPIQSRRGTYDREEWWKKIKAQRESEERERRLALHTEVTADCQTPSSSPSFSDASSTSSMQQQVVELVEDATIYEKPKWDMMFESFLDDKLSDVETTSAPYFGESFPIRFLLENQHSKAGFNRVCRSPDLDDMVGLADHPTHLSAAKIAFLAREGCFTKPDCAVLNRLISTYFGRVHNVLPILKRTEFMRLYRGDKVPWLLLHSVCFAASTHCSPDILCRDCGGNRRDSRMTFYRCAKSLFDFGYEKDKLTLVQSAILLSYWGGQPHNYCNTFSWLNAAVTIAESLGMHLPVAVSDLGHSGRALWRRIWWVLVVRDSFCAALLGKPLRINMSQCFVSHLQLGDFELDTDQIEDSNVHAHGMYVIETTKLSMILRDIVSARSANAVTTLFVATTLRRLENWRASLPSCLKLAPCPTLSGTLNILASALSLMYYHNLIYLHQMALPSVISPAVTRNAVSQIVEIGLHLVTRCQIADVPQDAFGSFFMAMVLLFIFLLMKTGDTTLHQFQLRVCEMVVYQAQDYWDHADWILPLSDGLRQKLDAAVRPEATSKQTTKTIDSSMDNIALASLFNILGMHVTPATVHNTENEVDDPVEVAAQRGVLLFAGKTELNVFNEMDNLLADMDTLSSVI</sequence>
<accession>A0ACC3TMF3</accession>
<dbReference type="Proteomes" id="UP001489719">
    <property type="component" value="Unassembled WGS sequence"/>
</dbReference>